<gene>
    <name evidence="1" type="ORF">GGX14DRAFT_572679</name>
</gene>
<evidence type="ECO:0000313" key="1">
    <source>
        <dbReference type="EMBL" id="KAJ7199644.1"/>
    </source>
</evidence>
<comment type="caution">
    <text evidence="1">The sequence shown here is derived from an EMBL/GenBank/DDBJ whole genome shotgun (WGS) entry which is preliminary data.</text>
</comment>
<protein>
    <submittedName>
        <fullName evidence="1">Uncharacterized protein</fullName>
    </submittedName>
</protein>
<accession>A0AAD6YAQ7</accession>
<reference evidence="1" key="1">
    <citation type="submission" date="2023-03" db="EMBL/GenBank/DDBJ databases">
        <title>Massive genome expansion in bonnet fungi (Mycena s.s.) driven by repeated elements and novel gene families across ecological guilds.</title>
        <authorList>
            <consortium name="Lawrence Berkeley National Laboratory"/>
            <person name="Harder C.B."/>
            <person name="Miyauchi S."/>
            <person name="Viragh M."/>
            <person name="Kuo A."/>
            <person name="Thoen E."/>
            <person name="Andreopoulos B."/>
            <person name="Lu D."/>
            <person name="Skrede I."/>
            <person name="Drula E."/>
            <person name="Henrissat B."/>
            <person name="Morin E."/>
            <person name="Kohler A."/>
            <person name="Barry K."/>
            <person name="LaButti K."/>
            <person name="Morin E."/>
            <person name="Salamov A."/>
            <person name="Lipzen A."/>
            <person name="Mereny Z."/>
            <person name="Hegedus B."/>
            <person name="Baldrian P."/>
            <person name="Stursova M."/>
            <person name="Weitz H."/>
            <person name="Taylor A."/>
            <person name="Grigoriev I.V."/>
            <person name="Nagy L.G."/>
            <person name="Martin F."/>
            <person name="Kauserud H."/>
        </authorList>
    </citation>
    <scope>NUCLEOTIDE SEQUENCE</scope>
    <source>
        <strain evidence="1">9144</strain>
    </source>
</reference>
<organism evidence="1 2">
    <name type="scientific">Mycena pura</name>
    <dbReference type="NCBI Taxonomy" id="153505"/>
    <lineage>
        <taxon>Eukaryota</taxon>
        <taxon>Fungi</taxon>
        <taxon>Dikarya</taxon>
        <taxon>Basidiomycota</taxon>
        <taxon>Agaricomycotina</taxon>
        <taxon>Agaricomycetes</taxon>
        <taxon>Agaricomycetidae</taxon>
        <taxon>Agaricales</taxon>
        <taxon>Marasmiineae</taxon>
        <taxon>Mycenaceae</taxon>
        <taxon>Mycena</taxon>
    </lineage>
</organism>
<proteinExistence type="predicted"/>
<keyword evidence="2" id="KW-1185">Reference proteome</keyword>
<dbReference type="Proteomes" id="UP001219525">
    <property type="component" value="Unassembled WGS sequence"/>
</dbReference>
<name>A0AAD6YAQ7_9AGAR</name>
<evidence type="ECO:0000313" key="2">
    <source>
        <dbReference type="Proteomes" id="UP001219525"/>
    </source>
</evidence>
<dbReference type="EMBL" id="JARJCW010000067">
    <property type="protein sequence ID" value="KAJ7199644.1"/>
    <property type="molecule type" value="Genomic_DNA"/>
</dbReference>
<sequence length="109" mass="12090">MAPNPGRAWVPSKKHVAKRKKTLEDRLGRKERIDSVDSDWLDVCLPPKDAPKITSDRLELTASAYTMFKDLNDEREVITKAVASLATVKRKGGKVGSVLELDEEAGVED</sequence>
<dbReference type="AlphaFoldDB" id="A0AAD6YAQ7"/>